<name>A0A7X5F3W1_9HYPH</name>
<evidence type="ECO:0000313" key="2">
    <source>
        <dbReference type="EMBL" id="NBN79312.1"/>
    </source>
</evidence>
<keyword evidence="3" id="KW-1185">Reference proteome</keyword>
<evidence type="ECO:0000313" key="3">
    <source>
        <dbReference type="Proteomes" id="UP000586722"/>
    </source>
</evidence>
<reference evidence="3" key="1">
    <citation type="submission" date="2020-01" db="EMBL/GenBank/DDBJ databases">
        <authorList>
            <person name="Fang Y."/>
            <person name="Sun R."/>
            <person name="Nie L."/>
            <person name="He J."/>
            <person name="Hao L."/>
            <person name="Wang L."/>
            <person name="Su S."/>
            <person name="Lv E."/>
            <person name="Zhang Z."/>
            <person name="Xie R."/>
            <person name="Liu H."/>
        </authorList>
    </citation>
    <scope>NUCLEOTIDE SEQUENCE [LARGE SCALE GENOMIC DNA]</scope>
    <source>
        <strain evidence="3">XCT-53</strain>
    </source>
</reference>
<organism evidence="2 3">
    <name type="scientific">Pannonibacter tanglangensis</name>
    <dbReference type="NCBI Taxonomy" id="2750084"/>
    <lineage>
        <taxon>Bacteria</taxon>
        <taxon>Pseudomonadati</taxon>
        <taxon>Pseudomonadota</taxon>
        <taxon>Alphaproteobacteria</taxon>
        <taxon>Hyphomicrobiales</taxon>
        <taxon>Stappiaceae</taxon>
        <taxon>Pannonibacter</taxon>
    </lineage>
</organism>
<proteinExistence type="predicted"/>
<dbReference type="EMBL" id="JAABLQ010000001">
    <property type="protein sequence ID" value="NBN79312.1"/>
    <property type="molecule type" value="Genomic_DNA"/>
</dbReference>
<dbReference type="AlphaFoldDB" id="A0A7X5F3W1"/>
<gene>
    <name evidence="2" type="ORF">GWI72_13630</name>
</gene>
<dbReference type="RefSeq" id="WP_161708933.1">
    <property type="nucleotide sequence ID" value="NZ_JAABLQ010000001.1"/>
</dbReference>
<feature type="region of interest" description="Disordered" evidence="1">
    <location>
        <begin position="54"/>
        <end position="94"/>
    </location>
</feature>
<dbReference type="Proteomes" id="UP000586722">
    <property type="component" value="Unassembled WGS sequence"/>
</dbReference>
<protein>
    <submittedName>
        <fullName evidence="2">Uncharacterized protein</fullName>
    </submittedName>
</protein>
<comment type="caution">
    <text evidence="2">The sequence shown here is derived from an EMBL/GenBank/DDBJ whole genome shotgun (WGS) entry which is preliminary data.</text>
</comment>
<evidence type="ECO:0000256" key="1">
    <source>
        <dbReference type="SAM" id="MobiDB-lite"/>
    </source>
</evidence>
<sequence length="159" mass="17837">MLIKLHGLDEKALENRVAKGNCRRQIQAGPTRLVVQGSRKPFGRHMQMNAAYLSEGRAPPGGQPGGQQHKVTPPQGDLPARTTVDPDIHGVPCRHHHEDHEVTCDDGDHFRDPAQTGLEHRRITKVRQEGRTMDGRRPMETGRIIGDQTRLRMKDGRGR</sequence>
<accession>A0A7X5F3W1</accession>